<feature type="domain" description="HTH cro/C1-type" evidence="2">
    <location>
        <begin position="6"/>
        <end position="59"/>
    </location>
</feature>
<dbReference type="SUPFAM" id="SSF47413">
    <property type="entry name" value="lambda repressor-like DNA-binding domains"/>
    <property type="match status" value="1"/>
</dbReference>
<dbReference type="Pfam" id="PF01381">
    <property type="entry name" value="HTH_3"/>
    <property type="match status" value="1"/>
</dbReference>
<name>A0A9D1Z9B4_9FIRM</name>
<gene>
    <name evidence="3" type="ORF">H9826_10400</name>
</gene>
<dbReference type="EMBL" id="DXCX01000110">
    <property type="protein sequence ID" value="HIY74361.1"/>
    <property type="molecule type" value="Genomic_DNA"/>
</dbReference>
<dbReference type="Gene3D" id="1.10.260.40">
    <property type="entry name" value="lambda repressor-like DNA-binding domains"/>
    <property type="match status" value="1"/>
</dbReference>
<sequence length="70" mass="8081">MFSDKLRLLRQEEGLTQTQAAERVGISWRTYQDLEGGKYPSYVTLGKIADAFGVSVDWLMGRTERREVNR</sequence>
<dbReference type="CDD" id="cd00093">
    <property type="entry name" value="HTH_XRE"/>
    <property type="match status" value="1"/>
</dbReference>
<protein>
    <submittedName>
        <fullName evidence="3">Helix-turn-helix domain-containing protein</fullName>
    </submittedName>
</protein>
<keyword evidence="1" id="KW-0238">DNA-binding</keyword>
<dbReference type="GO" id="GO:0003677">
    <property type="term" value="F:DNA binding"/>
    <property type="evidence" value="ECO:0007669"/>
    <property type="project" value="UniProtKB-KW"/>
</dbReference>
<dbReference type="PROSITE" id="PS50943">
    <property type="entry name" value="HTH_CROC1"/>
    <property type="match status" value="1"/>
</dbReference>
<dbReference type="Proteomes" id="UP000886824">
    <property type="component" value="Unassembled WGS sequence"/>
</dbReference>
<evidence type="ECO:0000256" key="1">
    <source>
        <dbReference type="ARBA" id="ARBA00023125"/>
    </source>
</evidence>
<accession>A0A9D1Z9B4</accession>
<comment type="caution">
    <text evidence="3">The sequence shown here is derived from an EMBL/GenBank/DDBJ whole genome shotgun (WGS) entry which is preliminary data.</text>
</comment>
<dbReference type="PANTHER" id="PTHR46558:SF11">
    <property type="entry name" value="HTH-TYPE TRANSCRIPTIONAL REGULATOR XRE"/>
    <property type="match status" value="1"/>
</dbReference>
<evidence type="ECO:0000313" key="3">
    <source>
        <dbReference type="EMBL" id="HIY74361.1"/>
    </source>
</evidence>
<dbReference type="SMART" id="SM00530">
    <property type="entry name" value="HTH_XRE"/>
    <property type="match status" value="1"/>
</dbReference>
<dbReference type="InterPro" id="IPR001387">
    <property type="entry name" value="Cro/C1-type_HTH"/>
</dbReference>
<proteinExistence type="predicted"/>
<evidence type="ECO:0000313" key="4">
    <source>
        <dbReference type="Proteomes" id="UP000886824"/>
    </source>
</evidence>
<dbReference type="PANTHER" id="PTHR46558">
    <property type="entry name" value="TRACRIPTIONAL REGULATORY PROTEIN-RELATED-RELATED"/>
    <property type="match status" value="1"/>
</dbReference>
<reference evidence="3" key="1">
    <citation type="journal article" date="2021" name="PeerJ">
        <title>Extensive microbial diversity within the chicken gut microbiome revealed by metagenomics and culture.</title>
        <authorList>
            <person name="Gilroy R."/>
            <person name="Ravi A."/>
            <person name="Getino M."/>
            <person name="Pursley I."/>
            <person name="Horton D.L."/>
            <person name="Alikhan N.F."/>
            <person name="Baker D."/>
            <person name="Gharbi K."/>
            <person name="Hall N."/>
            <person name="Watson M."/>
            <person name="Adriaenssens E.M."/>
            <person name="Foster-Nyarko E."/>
            <person name="Jarju S."/>
            <person name="Secka A."/>
            <person name="Antonio M."/>
            <person name="Oren A."/>
            <person name="Chaudhuri R.R."/>
            <person name="La Ragione R."/>
            <person name="Hildebrand F."/>
            <person name="Pallen M.J."/>
        </authorList>
    </citation>
    <scope>NUCLEOTIDE SEQUENCE</scope>
    <source>
        <strain evidence="3">CHK33-7979</strain>
    </source>
</reference>
<evidence type="ECO:0000259" key="2">
    <source>
        <dbReference type="PROSITE" id="PS50943"/>
    </source>
</evidence>
<dbReference type="InterPro" id="IPR010982">
    <property type="entry name" value="Lambda_DNA-bd_dom_sf"/>
</dbReference>
<organism evidence="3 4">
    <name type="scientific">Candidatus Intestinimonas merdavium</name>
    <dbReference type="NCBI Taxonomy" id="2838622"/>
    <lineage>
        <taxon>Bacteria</taxon>
        <taxon>Bacillati</taxon>
        <taxon>Bacillota</taxon>
        <taxon>Clostridia</taxon>
        <taxon>Eubacteriales</taxon>
        <taxon>Intestinimonas</taxon>
    </lineage>
</organism>
<reference evidence="3" key="2">
    <citation type="submission" date="2021-04" db="EMBL/GenBank/DDBJ databases">
        <authorList>
            <person name="Gilroy R."/>
        </authorList>
    </citation>
    <scope>NUCLEOTIDE SEQUENCE</scope>
    <source>
        <strain evidence="3">CHK33-7979</strain>
    </source>
</reference>
<dbReference type="AlphaFoldDB" id="A0A9D1Z9B4"/>